<dbReference type="Proteomes" id="UP000001876">
    <property type="component" value="Unassembled WGS sequence"/>
</dbReference>
<feature type="region of interest" description="Disordered" evidence="4">
    <location>
        <begin position="306"/>
        <end position="380"/>
    </location>
</feature>
<feature type="compositionally biased region" description="Basic and acidic residues" evidence="4">
    <location>
        <begin position="347"/>
        <end position="366"/>
    </location>
</feature>
<keyword evidence="3" id="KW-0175">Coiled coil</keyword>
<dbReference type="KEGG" id="mpp:MICPUCDRAFT_48355"/>
<organism evidence="7">
    <name type="scientific">Micromonas pusilla (strain CCMP1545)</name>
    <name type="common">Picoplanktonic green alga</name>
    <dbReference type="NCBI Taxonomy" id="564608"/>
    <lineage>
        <taxon>Eukaryota</taxon>
        <taxon>Viridiplantae</taxon>
        <taxon>Chlorophyta</taxon>
        <taxon>Mamiellophyceae</taxon>
        <taxon>Mamiellales</taxon>
        <taxon>Mamiellaceae</taxon>
        <taxon>Micromonas</taxon>
    </lineage>
</organism>
<feature type="compositionally biased region" description="Acidic residues" evidence="4">
    <location>
        <begin position="320"/>
        <end position="336"/>
    </location>
</feature>
<keyword evidence="1 2" id="KW-0103">Bromodomain</keyword>
<dbReference type="RefSeq" id="XP_003062088.1">
    <property type="nucleotide sequence ID" value="XM_003062042.1"/>
</dbReference>
<protein>
    <submittedName>
        <fullName evidence="6">Bromodomain-containing protein</fullName>
    </submittedName>
</protein>
<dbReference type="eggNOG" id="KOG1474">
    <property type="taxonomic scope" value="Eukaryota"/>
</dbReference>
<proteinExistence type="predicted"/>
<dbReference type="PRINTS" id="PR00503">
    <property type="entry name" value="BROMODOMAIN"/>
</dbReference>
<feature type="coiled-coil region" evidence="3">
    <location>
        <begin position="197"/>
        <end position="224"/>
    </location>
</feature>
<dbReference type="GeneID" id="9687312"/>
<dbReference type="SMART" id="SM00297">
    <property type="entry name" value="BROMO"/>
    <property type="match status" value="1"/>
</dbReference>
<dbReference type="InterPro" id="IPR036427">
    <property type="entry name" value="Bromodomain-like_sf"/>
</dbReference>
<dbReference type="PANTHER" id="PTHR45926">
    <property type="entry name" value="OSJNBA0053K19.4 PROTEIN"/>
    <property type="match status" value="1"/>
</dbReference>
<evidence type="ECO:0000256" key="1">
    <source>
        <dbReference type="ARBA" id="ARBA00023117"/>
    </source>
</evidence>
<dbReference type="Pfam" id="PF00439">
    <property type="entry name" value="Bromodomain"/>
    <property type="match status" value="1"/>
</dbReference>
<dbReference type="AlphaFoldDB" id="C1N2H2"/>
<dbReference type="Gene3D" id="1.20.920.10">
    <property type="entry name" value="Bromodomain-like"/>
    <property type="match status" value="1"/>
</dbReference>
<dbReference type="EMBL" id="GG663745">
    <property type="protein sequence ID" value="EEH53800.1"/>
    <property type="molecule type" value="Genomic_DNA"/>
</dbReference>
<feature type="domain" description="Bromo" evidence="5">
    <location>
        <begin position="76"/>
        <end position="149"/>
    </location>
</feature>
<evidence type="ECO:0000313" key="6">
    <source>
        <dbReference type="EMBL" id="EEH53800.1"/>
    </source>
</evidence>
<dbReference type="InterPro" id="IPR001487">
    <property type="entry name" value="Bromodomain"/>
</dbReference>
<gene>
    <name evidence="6" type="ORF">MICPUCDRAFT_48355</name>
</gene>
<evidence type="ECO:0000259" key="5">
    <source>
        <dbReference type="PROSITE" id="PS50014"/>
    </source>
</evidence>
<name>C1N2H2_MICPC</name>
<evidence type="ECO:0000313" key="7">
    <source>
        <dbReference type="Proteomes" id="UP000001876"/>
    </source>
</evidence>
<evidence type="ECO:0000256" key="2">
    <source>
        <dbReference type="PROSITE-ProRule" id="PRU00035"/>
    </source>
</evidence>
<accession>C1N2H2</accession>
<evidence type="ECO:0000256" key="3">
    <source>
        <dbReference type="SAM" id="Coils"/>
    </source>
</evidence>
<dbReference type="OMA" id="ASEEMRC"/>
<dbReference type="PROSITE" id="PS50014">
    <property type="entry name" value="BROMODOMAIN_2"/>
    <property type="match status" value="1"/>
</dbReference>
<evidence type="ECO:0000256" key="4">
    <source>
        <dbReference type="SAM" id="MobiDB-lite"/>
    </source>
</evidence>
<dbReference type="STRING" id="564608.C1N2H2"/>
<dbReference type="SUPFAM" id="SSF47370">
    <property type="entry name" value="Bromodomain"/>
    <property type="match status" value="1"/>
</dbReference>
<dbReference type="OrthoDB" id="21449at2759"/>
<keyword evidence="7" id="KW-1185">Reference proteome</keyword>
<reference evidence="6 7" key="1">
    <citation type="journal article" date="2009" name="Science">
        <title>Green evolution and dynamic adaptations revealed by genomes of the marine picoeukaryotes Micromonas.</title>
        <authorList>
            <person name="Worden A.Z."/>
            <person name="Lee J.H."/>
            <person name="Mock T."/>
            <person name="Rouze P."/>
            <person name="Simmons M.P."/>
            <person name="Aerts A.L."/>
            <person name="Allen A.E."/>
            <person name="Cuvelier M.L."/>
            <person name="Derelle E."/>
            <person name="Everett M.V."/>
            <person name="Foulon E."/>
            <person name="Grimwood J."/>
            <person name="Gundlach H."/>
            <person name="Henrissat B."/>
            <person name="Napoli C."/>
            <person name="McDonald S.M."/>
            <person name="Parker M.S."/>
            <person name="Rombauts S."/>
            <person name="Salamov A."/>
            <person name="Von Dassow P."/>
            <person name="Badger J.H."/>
            <person name="Coutinho P.M."/>
            <person name="Demir E."/>
            <person name="Dubchak I."/>
            <person name="Gentemann C."/>
            <person name="Eikrem W."/>
            <person name="Gready J.E."/>
            <person name="John U."/>
            <person name="Lanier W."/>
            <person name="Lindquist E.A."/>
            <person name="Lucas S."/>
            <person name="Mayer K.F."/>
            <person name="Moreau H."/>
            <person name="Not F."/>
            <person name="Otillar R."/>
            <person name="Panaud O."/>
            <person name="Pangilinan J."/>
            <person name="Paulsen I."/>
            <person name="Piegu B."/>
            <person name="Poliakov A."/>
            <person name="Robbens S."/>
            <person name="Schmutz J."/>
            <person name="Toulza E."/>
            <person name="Wyss T."/>
            <person name="Zelensky A."/>
            <person name="Zhou K."/>
            <person name="Armbrust E.V."/>
            <person name="Bhattacharya D."/>
            <person name="Goodenough U.W."/>
            <person name="Van de Peer Y."/>
            <person name="Grigoriev I.V."/>
        </authorList>
    </citation>
    <scope>NUCLEOTIDE SEQUENCE [LARGE SCALE GENOMIC DNA]</scope>
    <source>
        <strain evidence="6 7">CCMP1545</strain>
    </source>
</reference>
<sequence>MEWPSSVAADIAAEEAAYAERRRLETLAGRSVRDVNVARSRAGPVPFDSAAFHAVAAKRKLEIVSKQCLASVKQVMSHKWSFPFVKPVDAAALGLENYHDIVKQPMDLGTVRANIEKGGVYAACEEVNRDVELTFANAMLYNGAQTDVHVMAATLKQFWEPRWAVIQEKVAEVDESMTAEKESAEKKSAEMHARQTLAAEEMRCAGLMADLDQLKRSLEDLKRTSVRITRPMDEREKKRLANTMMKLPRRYREEARDVIAETEGEHMVPVEAVARWGEILEDLPRFSAVAHRRLALFAKNTRRNATRGIIGGGHGVEGDWFSESDEEEEPEPEPEPAADAIASAKMEAQKKDDAADDAKTAVRKDGVEDETATNGSDGSMEDETLALAAAAAAAAAAKSTTMDVGFAGGFASGVGGSVSLGGGGAAAAADDPLLALVGGGMGGIGIGIGGGDGWHAAAANPELMEVVRVASGPHLA</sequence>